<dbReference type="Proteomes" id="UP000009376">
    <property type="component" value="Unassembled WGS sequence"/>
</dbReference>
<proteinExistence type="predicted"/>
<evidence type="ECO:0000313" key="3">
    <source>
        <dbReference type="Proteomes" id="UP000009376"/>
    </source>
</evidence>
<organism evidence="2 3">
    <name type="scientific">Candidatus Parvarchaeum acidophilus ARMAN-5</name>
    <dbReference type="NCBI Taxonomy" id="662762"/>
    <lineage>
        <taxon>Archaea</taxon>
        <taxon>Candidatus Parvarchaeota</taxon>
        <taxon>Candidatus Parvarchaeum</taxon>
    </lineage>
</organism>
<evidence type="ECO:0000256" key="1">
    <source>
        <dbReference type="SAM" id="Phobius"/>
    </source>
</evidence>
<keyword evidence="1" id="KW-0812">Transmembrane</keyword>
<sequence>MKAQGLPISAVIIIVLAVTILVLIVVFVILPVIHVSSSLNLLLLAIVRFHLHAARHAVRLQILLQQIQASAKILCLVIRLFTATARYLVQATISMVQEVALIQIALVKQL</sequence>
<keyword evidence="1" id="KW-0472">Membrane</keyword>
<protein>
    <submittedName>
        <fullName evidence="2">Uncharacterized protein</fullName>
    </submittedName>
</protein>
<feature type="transmembrane region" description="Helical" evidence="1">
    <location>
        <begin position="7"/>
        <end position="29"/>
    </location>
</feature>
<keyword evidence="1" id="KW-1133">Transmembrane helix</keyword>
<accession>D6GV77</accession>
<dbReference type="EMBL" id="GG745551">
    <property type="protein sequence ID" value="EFD92878.1"/>
    <property type="molecule type" value="Genomic_DNA"/>
</dbReference>
<dbReference type="AlphaFoldDB" id="D6GV77"/>
<evidence type="ECO:0000313" key="2">
    <source>
        <dbReference type="EMBL" id="EFD92878.1"/>
    </source>
</evidence>
<gene>
    <name evidence="2" type="ORF">BJBARM5_0384</name>
</gene>
<reference evidence="2 3" key="1">
    <citation type="journal article" date="2010" name="Proc. Natl. Acad. Sci. U.S.A.">
        <title>Enigmatic, ultrasmall, uncultivated Archaea.</title>
        <authorList>
            <person name="Baker B.J."/>
            <person name="Comolli L.R."/>
            <person name="Dick G.J."/>
            <person name="Hauser L.J."/>
            <person name="Hyatt D."/>
            <person name="Dill B.D."/>
            <person name="Land M.L."/>
            <person name="Verberkmoes N.C."/>
            <person name="Hettich R.L."/>
            <person name="Banfield J.F."/>
        </authorList>
    </citation>
    <scope>NUCLEOTIDE SEQUENCE [LARGE SCALE GENOMIC DNA]</scope>
</reference>
<name>D6GV77_PARA5</name>